<evidence type="ECO:0000313" key="2">
    <source>
        <dbReference type="EMBL" id="BCA30167.1"/>
    </source>
</evidence>
<accession>A0A679GU61</accession>
<reference evidence="2 3" key="1">
    <citation type="journal article" date="2020" name="Microbiol. Resour. Announc.">
        <title>Complete genome sequence of Pseudomonas otitidis strain MrB4, isolated from Lake Biwa in Japan.</title>
        <authorList>
            <person name="Miyazaki K."/>
            <person name="Hase E."/>
            <person name="Maruya T."/>
        </authorList>
    </citation>
    <scope>NUCLEOTIDE SEQUENCE [LARGE SCALE GENOMIC DNA]</scope>
    <source>
        <strain evidence="2 3">MrB4</strain>
    </source>
</reference>
<dbReference type="EMBL" id="AP022642">
    <property type="protein sequence ID" value="BCA30167.1"/>
    <property type="molecule type" value="Genomic_DNA"/>
</dbReference>
<dbReference type="RefSeq" id="WP_172434373.1">
    <property type="nucleotide sequence ID" value="NZ_AP022642.1"/>
</dbReference>
<name>A0A679GU61_9GAMM</name>
<keyword evidence="1" id="KW-1133">Transmembrane helix</keyword>
<feature type="transmembrane region" description="Helical" evidence="1">
    <location>
        <begin position="68"/>
        <end position="87"/>
    </location>
</feature>
<sequence>MARVIEFQNEAYDTFDLKGAQLLVAQVAQKIGRFAILENTDVSEPAALKAQVVNTTTVNSNVELRLNILIWLAGAILLALAGSFLYLNSSINDTRRELQQAMDGKSSEALVLQVSQEAAATRRHMDMQLKSVQAQIKSEGDSTRDKLEQLQRTIGRLESK</sequence>
<dbReference type="GeneID" id="57399361"/>
<evidence type="ECO:0000313" key="3">
    <source>
        <dbReference type="Proteomes" id="UP000501237"/>
    </source>
</evidence>
<dbReference type="KEGG" id="poj:PtoMrB4_41440"/>
<gene>
    <name evidence="2" type="ORF">PtoMrB4_41440</name>
</gene>
<protein>
    <submittedName>
        <fullName evidence="2">Uncharacterized protein</fullName>
    </submittedName>
</protein>
<keyword evidence="1" id="KW-0812">Transmembrane</keyword>
<proteinExistence type="predicted"/>
<evidence type="ECO:0000256" key="1">
    <source>
        <dbReference type="SAM" id="Phobius"/>
    </source>
</evidence>
<organism evidence="2 3">
    <name type="scientific">Metapseudomonas otitidis</name>
    <dbReference type="NCBI Taxonomy" id="319939"/>
    <lineage>
        <taxon>Bacteria</taxon>
        <taxon>Pseudomonadati</taxon>
        <taxon>Pseudomonadota</taxon>
        <taxon>Gammaproteobacteria</taxon>
        <taxon>Pseudomonadales</taxon>
        <taxon>Pseudomonadaceae</taxon>
        <taxon>Metapseudomonas</taxon>
    </lineage>
</organism>
<keyword evidence="1" id="KW-0472">Membrane</keyword>
<dbReference type="AlphaFoldDB" id="A0A679GU61"/>
<dbReference type="Proteomes" id="UP000501237">
    <property type="component" value="Chromosome"/>
</dbReference>